<dbReference type="GO" id="GO:0032259">
    <property type="term" value="P:methylation"/>
    <property type="evidence" value="ECO:0007669"/>
    <property type="project" value="UniProtKB-KW"/>
</dbReference>
<dbReference type="SUPFAM" id="SSF53335">
    <property type="entry name" value="S-adenosyl-L-methionine-dependent methyltransferases"/>
    <property type="match status" value="1"/>
</dbReference>
<dbReference type="Gene3D" id="3.40.1010.10">
    <property type="entry name" value="Cobalt-precorrin-4 Transmethylase, Domain 1"/>
    <property type="match status" value="1"/>
</dbReference>
<dbReference type="RefSeq" id="WP_084430084.1">
    <property type="nucleotide sequence ID" value="NZ_FWXV01000005.1"/>
</dbReference>
<dbReference type="Pfam" id="PF00590">
    <property type="entry name" value="TP_methylase"/>
    <property type="match status" value="1"/>
</dbReference>
<keyword evidence="2" id="KW-0169">Cobalamin biosynthesis</keyword>
<dbReference type="AlphaFoldDB" id="A0A1W2F9W8"/>
<keyword evidence="3 7" id="KW-0489">Methyltransferase</keyword>
<keyword evidence="4 7" id="KW-0808">Transferase</keyword>
<dbReference type="SUPFAM" id="SSF53790">
    <property type="entry name" value="Tetrapyrrole methylase"/>
    <property type="match status" value="1"/>
</dbReference>
<evidence type="ECO:0000256" key="1">
    <source>
        <dbReference type="ARBA" id="ARBA00004953"/>
    </source>
</evidence>
<dbReference type="InterPro" id="IPR000878">
    <property type="entry name" value="4pyrrol_Mease"/>
</dbReference>
<comment type="pathway">
    <text evidence="1">Cofactor biosynthesis; adenosylcobalamin biosynthesis.</text>
</comment>
<dbReference type="GO" id="GO:0009236">
    <property type="term" value="P:cobalamin biosynthetic process"/>
    <property type="evidence" value="ECO:0007669"/>
    <property type="project" value="UniProtKB-UniPathway"/>
</dbReference>
<dbReference type="InterPro" id="IPR014776">
    <property type="entry name" value="4pyrrole_Mease_sub2"/>
</dbReference>
<evidence type="ECO:0000256" key="3">
    <source>
        <dbReference type="ARBA" id="ARBA00022603"/>
    </source>
</evidence>
<evidence type="ECO:0000259" key="6">
    <source>
        <dbReference type="Pfam" id="PF00590"/>
    </source>
</evidence>
<evidence type="ECO:0000256" key="5">
    <source>
        <dbReference type="ARBA" id="ARBA00022691"/>
    </source>
</evidence>
<dbReference type="InterPro" id="IPR012818">
    <property type="entry name" value="CbiE"/>
</dbReference>
<name>A0A1W2F9W8_KIBAR</name>
<dbReference type="Gene3D" id="3.40.50.150">
    <property type="entry name" value="Vaccinia Virus protein VP39"/>
    <property type="match status" value="1"/>
</dbReference>
<sequence>MTVTVIGVDGKTLPAGASAALDEADLVVGTRRQLDAHAPDRARTIELGSIESMVTDLTVAAHAVVLADGDPGFFGVVRSLRENNVRLTVLPAVSSVQRVLAAIGRPSDDVVVVNAVDEDTVRALNVCRARPAVAVLGLGPAALALALRGWRRTLVVAEDLGGPDEKVSTVDLAEAAARPWGEVNVVVCLAEAERVPPRGWIAGAQPISGGWALPEDDFSHRDGMVTSAELRALALARVAPAPGTLVWDVGAGSGALGVECARLGAAVLAVERDPMQCLRILANASKYGVDVRVVEAELLAAISGLPAPDAVFIGGGGEAVIRACTTVGASRIVVALASIDRVGPTHAALKAADYRVDGCQLSVARMTEHSDGSTRLAADDPVTLVWGVR</sequence>
<dbReference type="InterPro" id="IPR029063">
    <property type="entry name" value="SAM-dependent_MTases_sf"/>
</dbReference>
<evidence type="ECO:0000313" key="8">
    <source>
        <dbReference type="Proteomes" id="UP000192674"/>
    </source>
</evidence>
<dbReference type="InterPro" id="IPR050714">
    <property type="entry name" value="Cobalamin_biosynth_MTase"/>
</dbReference>
<reference evidence="7 8" key="1">
    <citation type="submission" date="2017-04" db="EMBL/GenBank/DDBJ databases">
        <authorList>
            <person name="Afonso C.L."/>
            <person name="Miller P.J."/>
            <person name="Scott M.A."/>
            <person name="Spackman E."/>
            <person name="Goraichik I."/>
            <person name="Dimitrov K.M."/>
            <person name="Suarez D.L."/>
            <person name="Swayne D.E."/>
        </authorList>
    </citation>
    <scope>NUCLEOTIDE SEQUENCE [LARGE SCALE GENOMIC DNA]</scope>
    <source>
        <strain evidence="7 8">DSM 43828</strain>
    </source>
</reference>
<dbReference type="EMBL" id="FWXV01000005">
    <property type="protein sequence ID" value="SMD18663.1"/>
    <property type="molecule type" value="Genomic_DNA"/>
</dbReference>
<feature type="domain" description="Tetrapyrrole methylase" evidence="6">
    <location>
        <begin position="12"/>
        <end position="175"/>
    </location>
</feature>
<accession>A0A1W2F9W8</accession>
<organism evidence="7 8">
    <name type="scientific">Kibdelosporangium aridum</name>
    <dbReference type="NCBI Taxonomy" id="2030"/>
    <lineage>
        <taxon>Bacteria</taxon>
        <taxon>Bacillati</taxon>
        <taxon>Actinomycetota</taxon>
        <taxon>Actinomycetes</taxon>
        <taxon>Pseudonocardiales</taxon>
        <taxon>Pseudonocardiaceae</taxon>
        <taxon>Kibdelosporangium</taxon>
    </lineage>
</organism>
<dbReference type="InterPro" id="IPR014777">
    <property type="entry name" value="4pyrrole_Mease_sub1"/>
</dbReference>
<keyword evidence="5" id="KW-0949">S-adenosyl-L-methionine</keyword>
<dbReference type="OrthoDB" id="9787825at2"/>
<dbReference type="PANTHER" id="PTHR43182:SF1">
    <property type="entry name" value="COBALT-PRECORRIN-7 C(5)-METHYLTRANSFERASE"/>
    <property type="match status" value="1"/>
</dbReference>
<dbReference type="UniPathway" id="UPA00148"/>
<dbReference type="PANTHER" id="PTHR43182">
    <property type="entry name" value="COBALT-PRECORRIN-6B C(15)-METHYLTRANSFERASE (DECARBOXYLATING)"/>
    <property type="match status" value="1"/>
</dbReference>
<gene>
    <name evidence="7" type="ORF">SAMN05661093_05856</name>
</gene>
<dbReference type="Proteomes" id="UP000192674">
    <property type="component" value="Unassembled WGS sequence"/>
</dbReference>
<protein>
    <submittedName>
        <fullName evidence="7">Precorrin-6Y C5,15-methyltransferase (Decarboxylating)</fullName>
    </submittedName>
</protein>
<keyword evidence="8" id="KW-1185">Reference proteome</keyword>
<dbReference type="Gene3D" id="3.30.950.10">
    <property type="entry name" value="Methyltransferase, Cobalt-precorrin-4 Transmethylase, Domain 2"/>
    <property type="match status" value="1"/>
</dbReference>
<proteinExistence type="predicted"/>
<dbReference type="GO" id="GO:0008276">
    <property type="term" value="F:protein methyltransferase activity"/>
    <property type="evidence" value="ECO:0007669"/>
    <property type="project" value="InterPro"/>
</dbReference>
<dbReference type="CDD" id="cd11644">
    <property type="entry name" value="Precorrin-6Y-MT"/>
    <property type="match status" value="1"/>
</dbReference>
<evidence type="ECO:0000256" key="4">
    <source>
        <dbReference type="ARBA" id="ARBA00022679"/>
    </source>
</evidence>
<evidence type="ECO:0000313" key="7">
    <source>
        <dbReference type="EMBL" id="SMD18663.1"/>
    </source>
</evidence>
<evidence type="ECO:0000256" key="2">
    <source>
        <dbReference type="ARBA" id="ARBA00022573"/>
    </source>
</evidence>
<dbReference type="InterPro" id="IPR035996">
    <property type="entry name" value="4pyrrol_Methylase_sf"/>
</dbReference>